<evidence type="ECO:0000259" key="7">
    <source>
        <dbReference type="SMART" id="SM00892"/>
    </source>
</evidence>
<evidence type="ECO:0000256" key="5">
    <source>
        <dbReference type="PIRSR" id="PIRSR640255-2"/>
    </source>
</evidence>
<dbReference type="GO" id="GO:0000014">
    <property type="term" value="F:single-stranded DNA endodeoxyribonuclease activity"/>
    <property type="evidence" value="ECO:0007669"/>
    <property type="project" value="TreeGrafter"/>
</dbReference>
<dbReference type="GO" id="GO:0005743">
    <property type="term" value="C:mitochondrial inner membrane"/>
    <property type="evidence" value="ECO:0007669"/>
    <property type="project" value="TreeGrafter"/>
</dbReference>
<keyword evidence="6" id="KW-0732">Signal</keyword>
<organism evidence="8 9">
    <name type="scientific">Meganyctiphanes norvegica</name>
    <name type="common">Northern krill</name>
    <name type="synonym">Thysanopoda norvegica</name>
    <dbReference type="NCBI Taxonomy" id="48144"/>
    <lineage>
        <taxon>Eukaryota</taxon>
        <taxon>Metazoa</taxon>
        <taxon>Ecdysozoa</taxon>
        <taxon>Arthropoda</taxon>
        <taxon>Crustacea</taxon>
        <taxon>Multicrustacea</taxon>
        <taxon>Malacostraca</taxon>
        <taxon>Eumalacostraca</taxon>
        <taxon>Eucarida</taxon>
        <taxon>Euphausiacea</taxon>
        <taxon>Euphausiidae</taxon>
        <taxon>Meganyctiphanes</taxon>
    </lineage>
</organism>
<dbReference type="InterPro" id="IPR044925">
    <property type="entry name" value="His-Me_finger_sf"/>
</dbReference>
<dbReference type="InterPro" id="IPR044929">
    <property type="entry name" value="DNA/RNA_non-sp_Endonuclease_sf"/>
</dbReference>
<dbReference type="FunFam" id="3.40.570.10:FF:000007">
    <property type="entry name" value="Alkaline nuclease"/>
    <property type="match status" value="1"/>
</dbReference>
<dbReference type="GO" id="GO:0004521">
    <property type="term" value="F:RNA endonuclease activity"/>
    <property type="evidence" value="ECO:0007669"/>
    <property type="project" value="TreeGrafter"/>
</dbReference>
<feature type="binding site" evidence="5">
    <location>
        <position position="300"/>
    </location>
    <ligand>
        <name>Mg(2+)</name>
        <dbReference type="ChEBI" id="CHEBI:18420"/>
        <note>catalytic</note>
    </ligand>
</feature>
<evidence type="ECO:0000313" key="8">
    <source>
        <dbReference type="EMBL" id="CAL4062349.1"/>
    </source>
</evidence>
<dbReference type="SMART" id="SM00892">
    <property type="entry name" value="Endonuclease_NS"/>
    <property type="match status" value="1"/>
</dbReference>
<keyword evidence="3" id="KW-0378">Hydrolase</keyword>
<feature type="active site" description="Proton acceptor" evidence="4">
    <location>
        <position position="270"/>
    </location>
</feature>
<comment type="caution">
    <text evidence="8">The sequence shown here is derived from an EMBL/GenBank/DDBJ whole genome shotgun (WGS) entry which is preliminary data.</text>
</comment>
<dbReference type="InterPro" id="IPR040255">
    <property type="entry name" value="Non-specific_endonuclease"/>
</dbReference>
<keyword evidence="3" id="KW-0255">Endonuclease</keyword>
<comment type="similarity">
    <text evidence="1">Belongs to the DNA/RNA non-specific endonuclease family.</text>
</comment>
<protein>
    <recommendedName>
        <fullName evidence="7">DNA/RNA non-specific endonuclease/pyrophosphatase/phosphodiesterase domain-containing protein</fullName>
    </recommendedName>
</protein>
<dbReference type="GO" id="GO:0006309">
    <property type="term" value="P:apoptotic DNA fragmentation"/>
    <property type="evidence" value="ECO:0007669"/>
    <property type="project" value="TreeGrafter"/>
</dbReference>
<evidence type="ECO:0000256" key="3">
    <source>
        <dbReference type="ARBA" id="ARBA00022759"/>
    </source>
</evidence>
<feature type="signal peptide" evidence="6">
    <location>
        <begin position="1"/>
        <end position="18"/>
    </location>
</feature>
<dbReference type="AlphaFoldDB" id="A0AAV2PPB5"/>
<feature type="domain" description="DNA/RNA non-specific endonuclease/pyrophosphatase/phosphodiesterase" evidence="7">
    <location>
        <begin position="183"/>
        <end position="417"/>
    </location>
</feature>
<evidence type="ECO:0000256" key="4">
    <source>
        <dbReference type="PIRSR" id="PIRSR640255-1"/>
    </source>
</evidence>
<dbReference type="InterPro" id="IPR001604">
    <property type="entry name" value="Endo_G_ENPP1-like_dom"/>
</dbReference>
<sequence>MELYLYCFILLKLYIISAQGCRLYMCDAPDNHALLIYTNGTGIFYPDIVKEPWPIGSNIANTDSSGGSVCSLGNQKNAPFEAIDIPEGEPLIAACTGLKVRYNDGEFEESKNKLKNFEKTSLTLTCRNDQLMNNDRDNEIILWSELGCLGRPRSDLKGNSGESCGNQQGNLHTIGWQIDNKLFIPQIDICFNKDLETTLYTHHFIHGRYIDAQGNEKGRPSFKQGTLFSLNDVDDLYKKRSQEKLFPQLLGAPDHVAKFWNKKSSLARGHLSPDADFVTEAEQDATYYFANAVPQWNGFNGGNWLIVENAARALAISREQTLSIWSGTHGVLHLPDELGNNVPIYLGLVENKKLLPVPELMWKIIYDPSEKQSVVLIGLNDISDYDDKIFNSTDSNELDDHSDSSDNNNLWNSLSSAWELGMNTLTDLVVLDSFPLWIGENGITKSSSLNMCQELFSGTNWVEEKNYNTDTKGNMMCCSLKDAKKIIPTLPDLDDTSS</sequence>
<evidence type="ECO:0000256" key="2">
    <source>
        <dbReference type="ARBA" id="ARBA00022722"/>
    </source>
</evidence>
<reference evidence="8 9" key="1">
    <citation type="submission" date="2024-05" db="EMBL/GenBank/DDBJ databases">
        <authorList>
            <person name="Wallberg A."/>
        </authorList>
    </citation>
    <scope>NUCLEOTIDE SEQUENCE [LARGE SCALE GENOMIC DNA]</scope>
</reference>
<dbReference type="PANTHER" id="PTHR13966:SF17">
    <property type="entry name" value="ENDONUCLEASE-RELATED"/>
    <property type="match status" value="1"/>
</dbReference>
<gene>
    <name evidence="8" type="ORF">MNOR_LOCUS2648</name>
</gene>
<dbReference type="PANTHER" id="PTHR13966">
    <property type="entry name" value="ENDONUCLEASE RELATED"/>
    <property type="match status" value="1"/>
</dbReference>
<dbReference type="GO" id="GO:0005634">
    <property type="term" value="C:nucleus"/>
    <property type="evidence" value="ECO:0007669"/>
    <property type="project" value="TreeGrafter"/>
</dbReference>
<accession>A0AAV2PPB5</accession>
<dbReference type="GO" id="GO:0003676">
    <property type="term" value="F:nucleic acid binding"/>
    <property type="evidence" value="ECO:0007669"/>
    <property type="project" value="InterPro"/>
</dbReference>
<evidence type="ECO:0000256" key="6">
    <source>
        <dbReference type="SAM" id="SignalP"/>
    </source>
</evidence>
<dbReference type="Pfam" id="PF01223">
    <property type="entry name" value="Endonuclease_NS"/>
    <property type="match status" value="1"/>
</dbReference>
<proteinExistence type="inferred from homology"/>
<dbReference type="GO" id="GO:0046872">
    <property type="term" value="F:metal ion binding"/>
    <property type="evidence" value="ECO:0007669"/>
    <property type="project" value="UniProtKB-KW"/>
</dbReference>
<name>A0AAV2PPB5_MEGNR</name>
<keyword evidence="9" id="KW-1185">Reference proteome</keyword>
<keyword evidence="2" id="KW-0540">Nuclease</keyword>
<dbReference type="EMBL" id="CAXKWB010000830">
    <property type="protein sequence ID" value="CAL4062349.1"/>
    <property type="molecule type" value="Genomic_DNA"/>
</dbReference>
<evidence type="ECO:0000313" key="9">
    <source>
        <dbReference type="Proteomes" id="UP001497623"/>
    </source>
</evidence>
<keyword evidence="5" id="KW-0479">Metal-binding</keyword>
<dbReference type="SUPFAM" id="SSF54060">
    <property type="entry name" value="His-Me finger endonucleases"/>
    <property type="match status" value="1"/>
</dbReference>
<evidence type="ECO:0000256" key="1">
    <source>
        <dbReference type="ARBA" id="ARBA00010052"/>
    </source>
</evidence>
<dbReference type="Proteomes" id="UP001497623">
    <property type="component" value="Unassembled WGS sequence"/>
</dbReference>
<dbReference type="Gene3D" id="3.40.570.10">
    <property type="entry name" value="Extracellular Endonuclease, subunit A"/>
    <property type="match status" value="1"/>
</dbReference>
<feature type="chain" id="PRO_5043785776" description="DNA/RNA non-specific endonuclease/pyrophosphatase/phosphodiesterase domain-containing protein" evidence="6">
    <location>
        <begin position="19"/>
        <end position="498"/>
    </location>
</feature>